<dbReference type="PANTHER" id="PTHR44051:SF19">
    <property type="entry name" value="DISULFIDE-BOND OXIDOREDUCTASE YFCG"/>
    <property type="match status" value="1"/>
</dbReference>
<dbReference type="AlphaFoldDB" id="A0A7X4GMR8"/>
<feature type="domain" description="GST N-terminal" evidence="2">
    <location>
        <begin position="1"/>
        <end position="85"/>
    </location>
</feature>
<dbReference type="CDD" id="cd03048">
    <property type="entry name" value="GST_N_Ure2p_like"/>
    <property type="match status" value="1"/>
</dbReference>
<dbReference type="Gene3D" id="3.40.30.10">
    <property type="entry name" value="Glutaredoxin"/>
    <property type="match status" value="1"/>
</dbReference>
<dbReference type="PANTHER" id="PTHR44051">
    <property type="entry name" value="GLUTATHIONE S-TRANSFERASE-RELATED"/>
    <property type="match status" value="1"/>
</dbReference>
<dbReference type="Gene3D" id="1.20.1050.10">
    <property type="match status" value="1"/>
</dbReference>
<dbReference type="PROSITE" id="PS50405">
    <property type="entry name" value="GST_CTER"/>
    <property type="match status" value="1"/>
</dbReference>
<evidence type="ECO:0000259" key="3">
    <source>
        <dbReference type="PROSITE" id="PS50405"/>
    </source>
</evidence>
<evidence type="ECO:0000256" key="1">
    <source>
        <dbReference type="RuleBase" id="RU003494"/>
    </source>
</evidence>
<proteinExistence type="inferred from homology"/>
<gene>
    <name evidence="4" type="ORF">GTP45_00960</name>
</gene>
<evidence type="ECO:0000313" key="4">
    <source>
        <dbReference type="EMBL" id="MYM65402.1"/>
    </source>
</evidence>
<dbReference type="InterPro" id="IPR010987">
    <property type="entry name" value="Glutathione-S-Trfase_C-like"/>
</dbReference>
<keyword evidence="5" id="KW-1185">Reference proteome</keyword>
<dbReference type="Proteomes" id="UP000450012">
    <property type="component" value="Unassembled WGS sequence"/>
</dbReference>
<dbReference type="InterPro" id="IPR036249">
    <property type="entry name" value="Thioredoxin-like_sf"/>
</dbReference>
<dbReference type="PROSITE" id="PS50404">
    <property type="entry name" value="GST_NTER"/>
    <property type="match status" value="1"/>
</dbReference>
<dbReference type="InterPro" id="IPR040079">
    <property type="entry name" value="Glutathione_S-Trfase"/>
</dbReference>
<dbReference type="RefSeq" id="WP_161012016.1">
    <property type="nucleotide sequence ID" value="NZ_WWCK01000001.1"/>
</dbReference>
<comment type="similarity">
    <text evidence="1">Belongs to the GST superfamily.</text>
</comment>
<accession>A0A7X4GMR8</accession>
<reference evidence="4 5" key="1">
    <citation type="submission" date="2019-12" db="EMBL/GenBank/DDBJ databases">
        <title>Novel species isolated from a subtropical stream in China.</title>
        <authorList>
            <person name="Lu H."/>
        </authorList>
    </citation>
    <scope>NUCLEOTIDE SEQUENCE [LARGE SCALE GENOMIC DNA]</scope>
    <source>
        <strain evidence="4 5">FT55W</strain>
    </source>
</reference>
<dbReference type="Pfam" id="PF00043">
    <property type="entry name" value="GST_C"/>
    <property type="match status" value="1"/>
</dbReference>
<sequence length="211" mass="22956">MISFYTWGTPNGRKVAILLEELGLAYDTIAVNLGRNEQFAPGFLAISPNNKIPAIVDHSAEGGALSVFESGAILTYLAERHGRFLPAEGAARYKALEWLHWQMGGLGPMLGQLGYFEKFAKEKSAVASARFIAEADRLLSVMDKRLADSHYLAGDDYTIADIAAYPWVVTADTFLADVLAERLATKPALLAWMEKIAARPAVKRGMAVPAL</sequence>
<feature type="domain" description="GST C-terminal" evidence="3">
    <location>
        <begin position="88"/>
        <end position="211"/>
    </location>
</feature>
<dbReference type="EMBL" id="WWCK01000001">
    <property type="protein sequence ID" value="MYM65402.1"/>
    <property type="molecule type" value="Genomic_DNA"/>
</dbReference>
<dbReference type="InterPro" id="IPR004045">
    <property type="entry name" value="Glutathione_S-Trfase_N"/>
</dbReference>
<dbReference type="Pfam" id="PF02798">
    <property type="entry name" value="GST_N"/>
    <property type="match status" value="1"/>
</dbReference>
<dbReference type="SFLD" id="SFLDG00358">
    <property type="entry name" value="Main_(cytGST)"/>
    <property type="match status" value="1"/>
</dbReference>
<dbReference type="SFLD" id="SFLDS00019">
    <property type="entry name" value="Glutathione_Transferase_(cytos"/>
    <property type="match status" value="1"/>
</dbReference>
<evidence type="ECO:0000259" key="2">
    <source>
        <dbReference type="PROSITE" id="PS50404"/>
    </source>
</evidence>
<protein>
    <submittedName>
        <fullName evidence="4">Glutathione S-transferase family protein</fullName>
    </submittedName>
</protein>
<organism evidence="4 5">
    <name type="scientific">Duganella rivi</name>
    <dbReference type="NCBI Taxonomy" id="2666083"/>
    <lineage>
        <taxon>Bacteria</taxon>
        <taxon>Pseudomonadati</taxon>
        <taxon>Pseudomonadota</taxon>
        <taxon>Betaproteobacteria</taxon>
        <taxon>Burkholderiales</taxon>
        <taxon>Oxalobacteraceae</taxon>
        <taxon>Telluria group</taxon>
        <taxon>Duganella</taxon>
    </lineage>
</organism>
<comment type="caution">
    <text evidence="4">The sequence shown here is derived from an EMBL/GenBank/DDBJ whole genome shotgun (WGS) entry which is preliminary data.</text>
</comment>
<dbReference type="SUPFAM" id="SSF52833">
    <property type="entry name" value="Thioredoxin-like"/>
    <property type="match status" value="1"/>
</dbReference>
<dbReference type="InterPro" id="IPR004046">
    <property type="entry name" value="GST_C"/>
</dbReference>
<name>A0A7X4GMR8_9BURK</name>
<dbReference type="InterPro" id="IPR036282">
    <property type="entry name" value="Glutathione-S-Trfase_C_sf"/>
</dbReference>
<dbReference type="SFLD" id="SFLDG01151">
    <property type="entry name" value="Main.2:_Nu-like"/>
    <property type="match status" value="1"/>
</dbReference>
<evidence type="ECO:0000313" key="5">
    <source>
        <dbReference type="Proteomes" id="UP000450012"/>
    </source>
</evidence>
<dbReference type="SUPFAM" id="SSF47616">
    <property type="entry name" value="GST C-terminal domain-like"/>
    <property type="match status" value="1"/>
</dbReference>